<reference evidence="9 10" key="1">
    <citation type="submission" date="2019-09" db="EMBL/GenBank/DDBJ databases">
        <title>Phylogeny of genus Pseudoclavibacter and closely related genus.</title>
        <authorList>
            <person name="Li Y."/>
        </authorList>
    </citation>
    <scope>NUCLEOTIDE SEQUENCE [LARGE SCALE GENOMIC DNA]</scope>
    <source>
        <strain evidence="9 10">THG-MD12</strain>
    </source>
</reference>
<protein>
    <submittedName>
        <fullName evidence="9">NCS2 family permease</fullName>
    </submittedName>
</protein>
<keyword evidence="6 8" id="KW-0472">Membrane</keyword>
<feature type="transmembrane region" description="Helical" evidence="8">
    <location>
        <begin position="449"/>
        <end position="480"/>
    </location>
</feature>
<feature type="compositionally biased region" description="Polar residues" evidence="7">
    <location>
        <begin position="26"/>
        <end position="40"/>
    </location>
</feature>
<dbReference type="PANTHER" id="PTHR43337:SF1">
    <property type="entry name" value="XANTHINE_URACIL PERMEASE C887.17-RELATED"/>
    <property type="match status" value="1"/>
</dbReference>
<dbReference type="GO" id="GO:0005345">
    <property type="term" value="F:purine nucleobase transmembrane transporter activity"/>
    <property type="evidence" value="ECO:0007669"/>
    <property type="project" value="TreeGrafter"/>
</dbReference>
<keyword evidence="5 8" id="KW-1133">Transmembrane helix</keyword>
<feature type="transmembrane region" description="Helical" evidence="8">
    <location>
        <begin position="392"/>
        <end position="412"/>
    </location>
</feature>
<dbReference type="GO" id="GO:0005886">
    <property type="term" value="C:plasma membrane"/>
    <property type="evidence" value="ECO:0007669"/>
    <property type="project" value="TreeGrafter"/>
</dbReference>
<organism evidence="9 10">
    <name type="scientific">Pseudoclavibacter terrae</name>
    <dbReference type="NCBI Taxonomy" id="1530195"/>
    <lineage>
        <taxon>Bacteria</taxon>
        <taxon>Bacillati</taxon>
        <taxon>Actinomycetota</taxon>
        <taxon>Actinomycetes</taxon>
        <taxon>Micrococcales</taxon>
        <taxon>Microbacteriaceae</taxon>
        <taxon>Pseudoclavibacter</taxon>
    </lineage>
</organism>
<dbReference type="AlphaFoldDB" id="A0A7J5B4N1"/>
<feature type="region of interest" description="Disordered" evidence="7">
    <location>
        <begin position="1"/>
        <end position="40"/>
    </location>
</feature>
<evidence type="ECO:0000256" key="5">
    <source>
        <dbReference type="ARBA" id="ARBA00022989"/>
    </source>
</evidence>
<feature type="transmembrane region" description="Helical" evidence="8">
    <location>
        <begin position="419"/>
        <end position="437"/>
    </location>
</feature>
<dbReference type="Proteomes" id="UP000490386">
    <property type="component" value="Unassembled WGS sequence"/>
</dbReference>
<evidence type="ECO:0000256" key="2">
    <source>
        <dbReference type="ARBA" id="ARBA00005697"/>
    </source>
</evidence>
<evidence type="ECO:0000256" key="3">
    <source>
        <dbReference type="ARBA" id="ARBA00022448"/>
    </source>
</evidence>
<dbReference type="EMBL" id="WBJX01000001">
    <property type="protein sequence ID" value="KAB1639096.1"/>
    <property type="molecule type" value="Genomic_DNA"/>
</dbReference>
<feature type="transmembrane region" description="Helical" evidence="8">
    <location>
        <begin position="155"/>
        <end position="173"/>
    </location>
</feature>
<comment type="subcellular location">
    <subcellularLocation>
        <location evidence="1">Endomembrane system</location>
        <topology evidence="1">Multi-pass membrane protein</topology>
    </subcellularLocation>
</comment>
<comment type="similarity">
    <text evidence="2">Belongs to the nucleobase:cation symporter-2 (NCS2) (TC 2.A.40) family. Azg-like subfamily.</text>
</comment>
<evidence type="ECO:0000256" key="4">
    <source>
        <dbReference type="ARBA" id="ARBA00022692"/>
    </source>
</evidence>
<feature type="transmembrane region" description="Helical" evidence="8">
    <location>
        <begin position="131"/>
        <end position="149"/>
    </location>
</feature>
<comment type="caution">
    <text evidence="9">The sequence shown here is derived from an EMBL/GenBank/DDBJ whole genome shotgun (WGS) entry which is preliminary data.</text>
</comment>
<keyword evidence="4 8" id="KW-0812">Transmembrane</keyword>
<dbReference type="RefSeq" id="WP_151422118.1">
    <property type="nucleotide sequence ID" value="NZ_WBJX01000001.1"/>
</dbReference>
<accession>A0A7J5B4N1</accession>
<dbReference type="Pfam" id="PF00860">
    <property type="entry name" value="Xan_ur_permease"/>
    <property type="match status" value="1"/>
</dbReference>
<dbReference type="InterPro" id="IPR045018">
    <property type="entry name" value="Azg-like"/>
</dbReference>
<dbReference type="OrthoDB" id="9808458at2"/>
<feature type="transmembrane region" description="Helical" evidence="8">
    <location>
        <begin position="65"/>
        <end position="83"/>
    </location>
</feature>
<name>A0A7J5B4N1_9MICO</name>
<feature type="transmembrane region" description="Helical" evidence="8">
    <location>
        <begin position="103"/>
        <end position="124"/>
    </location>
</feature>
<dbReference type="GO" id="GO:0012505">
    <property type="term" value="C:endomembrane system"/>
    <property type="evidence" value="ECO:0007669"/>
    <property type="project" value="UniProtKB-SubCell"/>
</dbReference>
<feature type="transmembrane region" description="Helical" evidence="8">
    <location>
        <begin position="220"/>
        <end position="244"/>
    </location>
</feature>
<keyword evidence="3" id="KW-0813">Transport</keyword>
<evidence type="ECO:0000313" key="10">
    <source>
        <dbReference type="Proteomes" id="UP000490386"/>
    </source>
</evidence>
<evidence type="ECO:0000256" key="8">
    <source>
        <dbReference type="SAM" id="Phobius"/>
    </source>
</evidence>
<feature type="transmembrane region" description="Helical" evidence="8">
    <location>
        <begin position="314"/>
        <end position="332"/>
    </location>
</feature>
<feature type="transmembrane region" description="Helical" evidence="8">
    <location>
        <begin position="251"/>
        <end position="271"/>
    </location>
</feature>
<sequence>MSDSHESAVDDEQAEGGDGGHVATPTRATQVAPTRRGSGSTFTERLDTFFEITHRGSNVPREIRGGLVTFMTMAYIVILNPLILGGFSQDQATLDVEGGWLQASQVAAVTGLTAGVMTILFGVIANLPFGLAAGLGINSFLAVNVVQQVTWAEAMGLVVINGLVIVVLSATRLREMIFHAVPPQLKTAITVGIGLFLAFIGLVDAGFVTSSGNASPPVQLGVGGSVTTVPTLIFVVGLIVMGVLMARRVKGALLIGIVGTTVVAVIVEAVMKLGPAFENEGGWSLNVPMLPTQIVSVPDLGLIGAFDFGAFERIGILAGVMLVFTLVFTNFFDAVGSLTGLTREAGLQDRQGNFPRLKSSLVVEGIGAVAGGATSSSSNTIFVDSAAGVGEGARTGLASVVTGVMFLLAMFFTPLTQIVPLEVAAAALVVVGVLMVSQVRELKWDDFSVALPVFLTIVIMPLTYSIANGIGAGFISWVLVQTLTGKARKVSPLLWIVAVGFLIYFARGPIEGLFA</sequence>
<evidence type="ECO:0000256" key="7">
    <source>
        <dbReference type="SAM" id="MobiDB-lite"/>
    </source>
</evidence>
<dbReference type="PANTHER" id="PTHR43337">
    <property type="entry name" value="XANTHINE/URACIL PERMEASE C887.17-RELATED"/>
    <property type="match status" value="1"/>
</dbReference>
<gene>
    <name evidence="9" type="ORF">F8O03_01750</name>
</gene>
<evidence type="ECO:0000313" key="9">
    <source>
        <dbReference type="EMBL" id="KAB1639096.1"/>
    </source>
</evidence>
<proteinExistence type="inferred from homology"/>
<feature type="transmembrane region" description="Helical" evidence="8">
    <location>
        <begin position="185"/>
        <end position="208"/>
    </location>
</feature>
<keyword evidence="10" id="KW-1185">Reference proteome</keyword>
<dbReference type="InterPro" id="IPR006043">
    <property type="entry name" value="NCS2"/>
</dbReference>
<feature type="transmembrane region" description="Helical" evidence="8">
    <location>
        <begin position="492"/>
        <end position="510"/>
    </location>
</feature>
<evidence type="ECO:0000256" key="1">
    <source>
        <dbReference type="ARBA" id="ARBA00004127"/>
    </source>
</evidence>
<evidence type="ECO:0000256" key="6">
    <source>
        <dbReference type="ARBA" id="ARBA00023136"/>
    </source>
</evidence>